<gene>
    <name evidence="2" type="ORF">HCG48_09215</name>
</gene>
<organism evidence="2 3">
    <name type="scientific">Oxynema aestuarii AP17</name>
    <dbReference type="NCBI Taxonomy" id="2064643"/>
    <lineage>
        <taxon>Bacteria</taxon>
        <taxon>Bacillati</taxon>
        <taxon>Cyanobacteriota</taxon>
        <taxon>Cyanophyceae</taxon>
        <taxon>Oscillatoriophycideae</taxon>
        <taxon>Oscillatoriales</taxon>
        <taxon>Oscillatoriaceae</taxon>
        <taxon>Oxynema</taxon>
        <taxon>Oxynema aestuarii</taxon>
    </lineage>
</organism>
<dbReference type="KEGG" id="oxy:HCG48_09215"/>
<dbReference type="AlphaFoldDB" id="A0A6H1TZF7"/>
<proteinExistence type="predicted"/>
<feature type="compositionally biased region" description="Acidic residues" evidence="1">
    <location>
        <begin position="54"/>
        <end position="67"/>
    </location>
</feature>
<feature type="compositionally biased region" description="Basic residues" evidence="1">
    <location>
        <begin position="20"/>
        <end position="37"/>
    </location>
</feature>
<reference evidence="2 3" key="1">
    <citation type="submission" date="2020-04" db="EMBL/GenBank/DDBJ databases">
        <authorList>
            <person name="Basu S."/>
            <person name="Maruthanayagam V."/>
            <person name="Chakraborty S."/>
            <person name="Pramanik A."/>
            <person name="Mukherjee J."/>
            <person name="Brink B."/>
        </authorList>
    </citation>
    <scope>NUCLEOTIDE SEQUENCE [LARGE SCALE GENOMIC DNA]</scope>
    <source>
        <strain evidence="2 3">AP17</strain>
    </source>
</reference>
<sequence length="67" mass="7841">MAKRRNLKKEKALRNEAYARKYRRRSNAGRFGKRRYASKNTTGSGSNFDRNEGDNDDNNNNNDDDNQ</sequence>
<evidence type="ECO:0000313" key="2">
    <source>
        <dbReference type="EMBL" id="QIZ70739.1"/>
    </source>
</evidence>
<keyword evidence="3" id="KW-1185">Reference proteome</keyword>
<dbReference type="RefSeq" id="WP_168568894.1">
    <property type="nucleotide sequence ID" value="NZ_CP051167.1"/>
</dbReference>
<feature type="compositionally biased region" description="Basic and acidic residues" evidence="1">
    <location>
        <begin position="9"/>
        <end position="19"/>
    </location>
</feature>
<evidence type="ECO:0000256" key="1">
    <source>
        <dbReference type="SAM" id="MobiDB-lite"/>
    </source>
</evidence>
<accession>A0A6H1TZF7</accession>
<name>A0A6H1TZF7_9CYAN</name>
<protein>
    <submittedName>
        <fullName evidence="2">Uncharacterized protein</fullName>
    </submittedName>
</protein>
<dbReference type="EMBL" id="CP051167">
    <property type="protein sequence ID" value="QIZ70739.1"/>
    <property type="molecule type" value="Genomic_DNA"/>
</dbReference>
<feature type="compositionally biased region" description="Polar residues" evidence="1">
    <location>
        <begin position="38"/>
        <end position="48"/>
    </location>
</feature>
<dbReference type="Proteomes" id="UP000500857">
    <property type="component" value="Chromosome"/>
</dbReference>
<evidence type="ECO:0000313" key="3">
    <source>
        <dbReference type="Proteomes" id="UP000500857"/>
    </source>
</evidence>
<feature type="region of interest" description="Disordered" evidence="1">
    <location>
        <begin position="1"/>
        <end position="67"/>
    </location>
</feature>